<comment type="caution">
    <text evidence="1">The sequence shown here is derived from an EMBL/GenBank/DDBJ whole genome shotgun (WGS) entry which is preliminary data.</text>
</comment>
<organism evidence="1 2">
    <name type="scientific">Dehalobacterium formicoaceticum</name>
    <dbReference type="NCBI Taxonomy" id="51515"/>
    <lineage>
        <taxon>Bacteria</taxon>
        <taxon>Bacillati</taxon>
        <taxon>Bacillota</taxon>
        <taxon>Clostridia</taxon>
        <taxon>Eubacteriales</taxon>
        <taxon>Peptococcaceae</taxon>
        <taxon>Dehalobacterium</taxon>
    </lineage>
</organism>
<evidence type="ECO:0000313" key="2">
    <source>
        <dbReference type="Proteomes" id="UP001524944"/>
    </source>
</evidence>
<sequence length="105" mass="12472">MRNHEERPELSKMEMRKKYEAKGAKFYSDLKEMKFTPGDQVQVKEKVSEKKWSEVRQGKIVGDYPSFVQVNYGTSWSDVCYLKQDILIGRVCLDHWTEKYEDLIS</sequence>
<evidence type="ECO:0000313" key="1">
    <source>
        <dbReference type="EMBL" id="MCR6546855.1"/>
    </source>
</evidence>
<dbReference type="Proteomes" id="UP001524944">
    <property type="component" value="Unassembled WGS sequence"/>
</dbReference>
<reference evidence="1 2" key="1">
    <citation type="submission" date="2022-08" db="EMBL/GenBank/DDBJ databases">
        <title>Proteogenomics of the novel Dehalobacterium formicoaceticum strain EZ94 highlights a key role of methyltransferases during anaerobic dichloromethane degradation.</title>
        <authorList>
            <person name="Wasmund K."/>
        </authorList>
    </citation>
    <scope>NUCLEOTIDE SEQUENCE [LARGE SCALE GENOMIC DNA]</scope>
    <source>
        <strain evidence="1 2">EZ94</strain>
    </source>
</reference>
<proteinExistence type="predicted"/>
<protein>
    <recommendedName>
        <fullName evidence="3">SH3 domain-containing protein</fullName>
    </recommendedName>
</protein>
<keyword evidence="2" id="KW-1185">Reference proteome</keyword>
<name>A0ABT1Y7K4_9FIRM</name>
<dbReference type="RefSeq" id="WP_257914122.1">
    <property type="nucleotide sequence ID" value="NZ_JANPWE010000012.1"/>
</dbReference>
<gene>
    <name evidence="1" type="ORF">NVS47_15265</name>
</gene>
<dbReference type="EMBL" id="JANPWE010000012">
    <property type="protein sequence ID" value="MCR6546855.1"/>
    <property type="molecule type" value="Genomic_DNA"/>
</dbReference>
<evidence type="ECO:0008006" key="3">
    <source>
        <dbReference type="Google" id="ProtNLM"/>
    </source>
</evidence>
<accession>A0ABT1Y7K4</accession>